<dbReference type="Pfam" id="PF26622">
    <property type="entry name" value="DUF8199"/>
    <property type="match status" value="1"/>
</dbReference>
<evidence type="ECO:0000313" key="2">
    <source>
        <dbReference type="Proteomes" id="UP000606600"/>
    </source>
</evidence>
<dbReference type="EMBL" id="JACWMY010000013">
    <property type="protein sequence ID" value="MBD1366537.1"/>
    <property type="molecule type" value="Genomic_DNA"/>
</dbReference>
<evidence type="ECO:0000313" key="1">
    <source>
        <dbReference type="EMBL" id="MBD1366537.1"/>
    </source>
</evidence>
<name>A0ABR7WW72_9SPHI</name>
<accession>A0ABR7WW72</accession>
<reference evidence="1 2" key="1">
    <citation type="submission" date="2020-09" db="EMBL/GenBank/DDBJ databases">
        <title>Novel species of Mucilaginibacter isolated from a glacier on the Tibetan Plateau.</title>
        <authorList>
            <person name="Liu Q."/>
            <person name="Xin Y.-H."/>
        </authorList>
    </citation>
    <scope>NUCLEOTIDE SEQUENCE [LARGE SCALE GENOMIC DNA]</scope>
    <source>
        <strain evidence="1 2">ZT4R22</strain>
    </source>
</reference>
<sequence length="122" mass="13490">MKRSTLILLTAIYLLSVVGIGVNRFYCCGKLTSIELTYAVTDHTDKDNCCKNDVKSFKVKDTHVNSTSFALSDLSPVILPSLSTWNVTIPVNEQIATIGYQSHAPPGHLPIPIYTLNCTYRI</sequence>
<evidence type="ECO:0008006" key="3">
    <source>
        <dbReference type="Google" id="ProtNLM"/>
    </source>
</evidence>
<dbReference type="InterPro" id="IPR058060">
    <property type="entry name" value="HYC_CC_PP"/>
</dbReference>
<protein>
    <recommendedName>
        <fullName evidence="3">Secreted protein</fullName>
    </recommendedName>
</protein>
<keyword evidence="2" id="KW-1185">Reference proteome</keyword>
<gene>
    <name evidence="1" type="ORF">IDJ77_22170</name>
</gene>
<dbReference type="Proteomes" id="UP000606600">
    <property type="component" value="Unassembled WGS sequence"/>
</dbReference>
<proteinExistence type="predicted"/>
<comment type="caution">
    <text evidence="1">The sequence shown here is derived from an EMBL/GenBank/DDBJ whole genome shotgun (WGS) entry which is preliminary data.</text>
</comment>
<dbReference type="NCBIfam" id="NF047658">
    <property type="entry name" value="HYC_CC_PP"/>
    <property type="match status" value="1"/>
</dbReference>
<dbReference type="InterPro" id="IPR058512">
    <property type="entry name" value="DUF8199"/>
</dbReference>
<dbReference type="RefSeq" id="WP_191191180.1">
    <property type="nucleotide sequence ID" value="NZ_JACWMY010000013.1"/>
</dbReference>
<organism evidence="1 2">
    <name type="scientific">Mucilaginibacter pankratovii</name>
    <dbReference type="NCBI Taxonomy" id="2772110"/>
    <lineage>
        <taxon>Bacteria</taxon>
        <taxon>Pseudomonadati</taxon>
        <taxon>Bacteroidota</taxon>
        <taxon>Sphingobacteriia</taxon>
        <taxon>Sphingobacteriales</taxon>
        <taxon>Sphingobacteriaceae</taxon>
        <taxon>Mucilaginibacter</taxon>
    </lineage>
</organism>